<dbReference type="SMART" id="SM00409">
    <property type="entry name" value="IG"/>
    <property type="match status" value="2"/>
</dbReference>
<dbReference type="InterPro" id="IPR003599">
    <property type="entry name" value="Ig_sub"/>
</dbReference>
<keyword evidence="2" id="KW-0732">Signal</keyword>
<evidence type="ECO:0000256" key="1">
    <source>
        <dbReference type="ARBA" id="ARBA00023319"/>
    </source>
</evidence>
<dbReference type="InterPro" id="IPR036179">
    <property type="entry name" value="Ig-like_dom_sf"/>
</dbReference>
<sequence>MIGNRTLVLVLATALWPQLLCCYCYSGANLVASASGVDTNVNTGADLVLKASGSRASSVLVDSSNNGGAEQVHLVPLSALDAYPEGGELRLFCAGQARPRHELTFEWLKDGEPLLSAAAATSSSSTTVDGSNHGELERVTLDRIDGSSSMLRVHNLSVTDTGNYTCVARSSHAHDSSSVAVRVLVRLRWIKEPRDTNVRLGRQLLVECDIVDGPGTRVTWTRLRDGATWPTRTLRIERTTLNDSGLYECKAVGASAHVDHLQQSQQQLSKTIKVTVTEIGLFSAV</sequence>
<name>A0ABQ7S9S8_9ACAR</name>
<dbReference type="PANTHER" id="PTHR10075">
    <property type="entry name" value="BASIGIN RELATED"/>
    <property type="match status" value="1"/>
</dbReference>
<gene>
    <name evidence="4" type="primary">HMCN2</name>
    <name evidence="4" type="ORF">GZH46_01319</name>
</gene>
<dbReference type="EMBL" id="JAIFTH010000222">
    <property type="protein sequence ID" value="KAG9510151.1"/>
    <property type="molecule type" value="Genomic_DNA"/>
</dbReference>
<dbReference type="SUPFAM" id="SSF48726">
    <property type="entry name" value="Immunoglobulin"/>
    <property type="match status" value="2"/>
</dbReference>
<dbReference type="PROSITE" id="PS50835">
    <property type="entry name" value="IG_LIKE"/>
    <property type="match status" value="2"/>
</dbReference>
<dbReference type="PANTHER" id="PTHR10075:SF14">
    <property type="entry name" value="CELL ADHESION MOLECULE DSCAM2-RELATED"/>
    <property type="match status" value="1"/>
</dbReference>
<dbReference type="InterPro" id="IPR007110">
    <property type="entry name" value="Ig-like_dom"/>
</dbReference>
<feature type="chain" id="PRO_5046109755" evidence="2">
    <location>
        <begin position="22"/>
        <end position="285"/>
    </location>
</feature>
<feature type="domain" description="Ig-like" evidence="3">
    <location>
        <begin position="76"/>
        <end position="182"/>
    </location>
</feature>
<feature type="signal peptide" evidence="2">
    <location>
        <begin position="1"/>
        <end position="21"/>
    </location>
</feature>
<keyword evidence="1" id="KW-0393">Immunoglobulin domain</keyword>
<keyword evidence="5" id="KW-1185">Reference proteome</keyword>
<feature type="domain" description="Ig-like" evidence="3">
    <location>
        <begin position="201"/>
        <end position="269"/>
    </location>
</feature>
<dbReference type="Proteomes" id="UP000825002">
    <property type="component" value="Unassembled WGS sequence"/>
</dbReference>
<accession>A0ABQ7S9S8</accession>
<organism evidence="4 5">
    <name type="scientific">Fragariocoptes setiger</name>
    <dbReference type="NCBI Taxonomy" id="1670756"/>
    <lineage>
        <taxon>Eukaryota</taxon>
        <taxon>Metazoa</taxon>
        <taxon>Ecdysozoa</taxon>
        <taxon>Arthropoda</taxon>
        <taxon>Chelicerata</taxon>
        <taxon>Arachnida</taxon>
        <taxon>Acari</taxon>
        <taxon>Acariformes</taxon>
        <taxon>Trombidiformes</taxon>
        <taxon>Prostigmata</taxon>
        <taxon>Eupodina</taxon>
        <taxon>Eriophyoidea</taxon>
        <taxon>Phytoptidae</taxon>
        <taxon>Fragariocoptes</taxon>
    </lineage>
</organism>
<feature type="non-terminal residue" evidence="4">
    <location>
        <position position="285"/>
    </location>
</feature>
<reference evidence="4 5" key="1">
    <citation type="submission" date="2020-10" db="EMBL/GenBank/DDBJ databases">
        <authorList>
            <person name="Klimov P.B."/>
            <person name="Dyachkov S.M."/>
            <person name="Chetverikov P.E."/>
        </authorList>
    </citation>
    <scope>NUCLEOTIDE SEQUENCE [LARGE SCALE GENOMIC DNA]</scope>
    <source>
        <strain evidence="4">BMOC 18-1129-001#AD2665</strain>
        <tissue evidence="4">Entire mites</tissue>
    </source>
</reference>
<dbReference type="SMART" id="SM00408">
    <property type="entry name" value="IGc2"/>
    <property type="match status" value="2"/>
</dbReference>
<dbReference type="InterPro" id="IPR003598">
    <property type="entry name" value="Ig_sub2"/>
</dbReference>
<proteinExistence type="predicted"/>
<evidence type="ECO:0000313" key="5">
    <source>
        <dbReference type="Proteomes" id="UP000825002"/>
    </source>
</evidence>
<evidence type="ECO:0000313" key="4">
    <source>
        <dbReference type="EMBL" id="KAG9510151.1"/>
    </source>
</evidence>
<evidence type="ECO:0000259" key="3">
    <source>
        <dbReference type="PROSITE" id="PS50835"/>
    </source>
</evidence>
<evidence type="ECO:0000256" key="2">
    <source>
        <dbReference type="SAM" id="SignalP"/>
    </source>
</evidence>
<protein>
    <submittedName>
        <fullName evidence="4">Hemicentin-2</fullName>
    </submittedName>
</protein>
<dbReference type="Pfam" id="PF13927">
    <property type="entry name" value="Ig_3"/>
    <property type="match status" value="1"/>
</dbReference>
<dbReference type="InterPro" id="IPR013783">
    <property type="entry name" value="Ig-like_fold"/>
</dbReference>
<dbReference type="Gene3D" id="2.60.40.10">
    <property type="entry name" value="Immunoglobulins"/>
    <property type="match status" value="2"/>
</dbReference>
<comment type="caution">
    <text evidence="4">The sequence shown here is derived from an EMBL/GenBank/DDBJ whole genome shotgun (WGS) entry which is preliminary data.</text>
</comment>